<feature type="compositionally biased region" description="Basic and acidic residues" evidence="7">
    <location>
        <begin position="1"/>
        <end position="13"/>
    </location>
</feature>
<evidence type="ECO:0000313" key="9">
    <source>
        <dbReference type="EMBL" id="AFO63287.1"/>
    </source>
</evidence>
<dbReference type="SMART" id="SM00338">
    <property type="entry name" value="BRLZ"/>
    <property type="match status" value="1"/>
</dbReference>
<keyword evidence="4" id="KW-0804">Transcription</keyword>
<evidence type="ECO:0000259" key="8">
    <source>
        <dbReference type="PROSITE" id="PS50217"/>
    </source>
</evidence>
<evidence type="ECO:0000256" key="4">
    <source>
        <dbReference type="ARBA" id="ARBA00023163"/>
    </source>
</evidence>
<feature type="compositionally biased region" description="Low complexity" evidence="7">
    <location>
        <begin position="107"/>
        <end position="127"/>
    </location>
</feature>
<dbReference type="GO" id="GO:0003677">
    <property type="term" value="F:DNA binding"/>
    <property type="evidence" value="ECO:0007669"/>
    <property type="project" value="UniProtKB-KW"/>
</dbReference>
<dbReference type="FunFam" id="1.20.5.170:FF:000009">
    <property type="entry name" value="probable transcription factor PosF21"/>
    <property type="match status" value="1"/>
</dbReference>
<dbReference type="Pfam" id="PF00170">
    <property type="entry name" value="bZIP_1"/>
    <property type="match status" value="1"/>
</dbReference>
<feature type="compositionally biased region" description="Basic and acidic residues" evidence="7">
    <location>
        <begin position="277"/>
        <end position="287"/>
    </location>
</feature>
<dbReference type="GO" id="GO:0005634">
    <property type="term" value="C:nucleus"/>
    <property type="evidence" value="ECO:0007669"/>
    <property type="project" value="UniProtKB-SubCell"/>
</dbReference>
<dbReference type="InterPro" id="IPR004827">
    <property type="entry name" value="bZIP"/>
</dbReference>
<dbReference type="SUPFAM" id="SSF57959">
    <property type="entry name" value="Leucine zipper domain"/>
    <property type="match status" value="1"/>
</dbReference>
<feature type="compositionally biased region" description="Polar residues" evidence="7">
    <location>
        <begin position="128"/>
        <end position="153"/>
    </location>
</feature>
<dbReference type="AlphaFoldDB" id="I7CU86"/>
<keyword evidence="6" id="KW-0175">Coiled coil</keyword>
<sequence>MGDTEKGNLDMIHRIQNHPFSSSPSSIPRQQFFQSNQLDVSQLNISQIKPPMRQNSQNLQSENSRRVGMPPSHPQMPTISPYSQISVTRPPATQSQNFNRGSSHSRSLSQPSFFSLDSLPPLSPSSFRDTSSGSMSVEAADSSTENCDGSTGANLMLPPSSIGGGGSSLQHNNQGLPPRKMHRRSISDMPFGFNNFTQTPPPPSVPVKGGEYPESGKPAQLVKTESSWGKASDGNKLQEGNGKKAEHEVVDDFFSTYMNLETIEAFNSLRNTNKKNRNSEKRDDMDSRASNSRTNGCESSDNEVESSLDESGSSCNGGRGEGIKRSASGDVAPTTRHCRSVSMDSGFMGNLQFGDESPKLPPSPSTGMGQLSLKDNSRVGTTNGNSSSFNLEFRSGEFSATELKKIMTNEKLTEIALADPKRAKRILANRQSAARSKERKMRYIQELEHKVQTLQTEATTLSAQLTVLQRDSTSLSSHNNELKFRLQAMEQQAQLRDALNQALTEEVHRLKNATGELQSESKGFGQQQQMQQQQSMFMDSQLFRLQQLRNQQHAAQQNNARQQSSSAPESSQQNGSTANNSEESKERE</sequence>
<keyword evidence="3" id="KW-0238">DNA-binding</keyword>
<feature type="compositionally biased region" description="Polar residues" evidence="7">
    <location>
        <begin position="288"/>
        <end position="299"/>
    </location>
</feature>
<feature type="region of interest" description="Disordered" evidence="7">
    <location>
        <begin position="514"/>
        <end position="588"/>
    </location>
</feature>
<dbReference type="PROSITE" id="PS50217">
    <property type="entry name" value="BZIP"/>
    <property type="match status" value="1"/>
</dbReference>
<evidence type="ECO:0000256" key="5">
    <source>
        <dbReference type="ARBA" id="ARBA00023242"/>
    </source>
</evidence>
<evidence type="ECO:0000256" key="2">
    <source>
        <dbReference type="ARBA" id="ARBA00023015"/>
    </source>
</evidence>
<accession>I7CU86</accession>
<proteinExistence type="evidence at transcript level"/>
<evidence type="ECO:0000256" key="3">
    <source>
        <dbReference type="ARBA" id="ARBA00023125"/>
    </source>
</evidence>
<evidence type="ECO:0000256" key="7">
    <source>
        <dbReference type="SAM" id="MobiDB-lite"/>
    </source>
</evidence>
<evidence type="ECO:0000256" key="1">
    <source>
        <dbReference type="ARBA" id="ARBA00004123"/>
    </source>
</evidence>
<comment type="subcellular location">
    <subcellularLocation>
        <location evidence="1">Nucleus</location>
    </subcellularLocation>
</comment>
<feature type="region of interest" description="Disordered" evidence="7">
    <location>
        <begin position="271"/>
        <end position="386"/>
    </location>
</feature>
<dbReference type="PANTHER" id="PTHR13690:SF80">
    <property type="entry name" value="BZIP TRANSCRIPTION FACTOR FAMILY PROTEIN-RELATED"/>
    <property type="match status" value="1"/>
</dbReference>
<evidence type="ECO:0000256" key="6">
    <source>
        <dbReference type="SAM" id="Coils"/>
    </source>
</evidence>
<keyword evidence="5" id="KW-0539">Nucleus</keyword>
<dbReference type="CDD" id="cd14703">
    <property type="entry name" value="bZIP_plant_RF2"/>
    <property type="match status" value="1"/>
</dbReference>
<name>I7CU86_9CARY</name>
<feature type="compositionally biased region" description="Polar residues" evidence="7">
    <location>
        <begin position="18"/>
        <end position="62"/>
    </location>
</feature>
<feature type="compositionally biased region" description="Polar residues" evidence="7">
    <location>
        <begin position="75"/>
        <end position="106"/>
    </location>
</feature>
<reference evidence="9" key="1">
    <citation type="submission" date="2012-06" db="EMBL/GenBank/DDBJ databases">
        <title>A Tamarix bZIP transcription factor, ThbZIP1, enhances tolerance to abiotic stresses by modulating a series of stress tolerance related genes and controlling reactive oxygen species.</title>
        <authorList>
            <person name="Ji X."/>
            <person name="Wang Y."/>
            <person name="Liu G."/>
            <person name="Liu Y."/>
            <person name="Zheng L."/>
        </authorList>
    </citation>
    <scope>NUCLEOTIDE SEQUENCE</scope>
</reference>
<dbReference type="InterPro" id="IPR046347">
    <property type="entry name" value="bZIP_sf"/>
</dbReference>
<dbReference type="PANTHER" id="PTHR13690">
    <property type="entry name" value="TRANSCRIPTION FACTOR POSF21-RELATED"/>
    <property type="match status" value="1"/>
</dbReference>
<keyword evidence="2" id="KW-0805">Transcription regulation</keyword>
<feature type="coiled-coil region" evidence="6">
    <location>
        <begin position="437"/>
        <end position="471"/>
    </location>
</feature>
<feature type="region of interest" description="Disordered" evidence="7">
    <location>
        <begin position="1"/>
        <end position="244"/>
    </location>
</feature>
<feature type="compositionally biased region" description="Low complexity" evidence="7">
    <location>
        <begin position="523"/>
        <end position="576"/>
    </location>
</feature>
<dbReference type="EMBL" id="JX169816">
    <property type="protein sequence ID" value="AFO63287.1"/>
    <property type="molecule type" value="mRNA"/>
</dbReference>
<organism evidence="9">
    <name type="scientific">Tamarix hispida</name>
    <dbReference type="NCBI Taxonomy" id="189793"/>
    <lineage>
        <taxon>Eukaryota</taxon>
        <taxon>Viridiplantae</taxon>
        <taxon>Streptophyta</taxon>
        <taxon>Embryophyta</taxon>
        <taxon>Tracheophyta</taxon>
        <taxon>Spermatophyta</taxon>
        <taxon>Magnoliopsida</taxon>
        <taxon>eudicotyledons</taxon>
        <taxon>Gunneridae</taxon>
        <taxon>Pentapetalae</taxon>
        <taxon>Caryophyllales</taxon>
        <taxon>Tamaricaceae</taxon>
        <taxon>Tamarix</taxon>
    </lineage>
</organism>
<dbReference type="InterPro" id="IPR044759">
    <property type="entry name" value="bZIP_RF2"/>
</dbReference>
<protein>
    <submittedName>
        <fullName evidence="9">BZIP8</fullName>
    </submittedName>
</protein>
<feature type="domain" description="BZIP" evidence="8">
    <location>
        <begin position="419"/>
        <end position="482"/>
    </location>
</feature>
<dbReference type="Gene3D" id="1.20.5.170">
    <property type="match status" value="1"/>
</dbReference>
<dbReference type="GO" id="GO:0003700">
    <property type="term" value="F:DNA-binding transcription factor activity"/>
    <property type="evidence" value="ECO:0007669"/>
    <property type="project" value="InterPro"/>
</dbReference>